<comment type="caution">
    <text evidence="8">The sequence shown here is derived from an EMBL/GenBank/DDBJ whole genome shotgun (WGS) entry which is preliminary data.</text>
</comment>
<name>A0AAD4JJ47_PERFH</name>
<feature type="chain" id="PRO_5042294651" description="Mannan endo-1,4-beta-mannosidase" evidence="5">
    <location>
        <begin position="19"/>
        <end position="503"/>
    </location>
</feature>
<sequence length="503" mass="56013">MIIIFSIVFFCMLSSSNGRSVPDNVLPVRAVNLGGWLVTEGWIKPSLFDAIPNKDFLDGTGVQLKSVTVGKYLCAETGGGTIIVANRSSASGWETFSLWRINEVTFNLRVFNKQFVGLDTAAGNGIDIVAVATTPALTETFQIERNPDDLNRIRIKAPNGFFLQVKTEELVTADHDGNGGWGDDNPSVFVLAISGRLQGEYQITNGYGPLLAPQVMKEHWSTYIVEDDFKFIKKNGLNAVRIPVGWWIASDPNPPKPYVGGSLQALDNAFSWSEKYGIKVIIDLHAAPGSQNGWEHSSSRDGSQEWGQTDANIQQTVDVIDFLTARYAKSPSLFAVELINEPLSPGVSLDTLTKYYRGGLEAVRRHSTTAYIVLSNRLGPHEPRELFSLANGFTKVAIDVHYYNLFSSIFDNLTVQQNIDYVYNNRTEQLSEITTSNGPLVFVGEWVAEWQVGGATKEDYQRYAEAQLQVFGQAKFGWAYWALKNVNNYWSLEWMINNGYIKL</sequence>
<dbReference type="GO" id="GO:0007163">
    <property type="term" value="P:establishment or maintenance of cell polarity"/>
    <property type="evidence" value="ECO:0007669"/>
    <property type="project" value="TreeGrafter"/>
</dbReference>
<organism evidence="8 9">
    <name type="scientific">Perilla frutescens var. hirtella</name>
    <name type="common">Perilla citriodora</name>
    <name type="synonym">Perilla setoyensis</name>
    <dbReference type="NCBI Taxonomy" id="608512"/>
    <lineage>
        <taxon>Eukaryota</taxon>
        <taxon>Viridiplantae</taxon>
        <taxon>Streptophyta</taxon>
        <taxon>Embryophyta</taxon>
        <taxon>Tracheophyta</taxon>
        <taxon>Spermatophyta</taxon>
        <taxon>Magnoliopsida</taxon>
        <taxon>eudicotyledons</taxon>
        <taxon>Gunneridae</taxon>
        <taxon>Pentapetalae</taxon>
        <taxon>asterids</taxon>
        <taxon>lamiids</taxon>
        <taxon>Lamiales</taxon>
        <taxon>Lamiaceae</taxon>
        <taxon>Nepetoideae</taxon>
        <taxon>Elsholtzieae</taxon>
        <taxon>Perilla</taxon>
    </lineage>
</organism>
<keyword evidence="5" id="KW-0732">Signal</keyword>
<evidence type="ECO:0000256" key="4">
    <source>
        <dbReference type="RuleBase" id="RU361153"/>
    </source>
</evidence>
<dbReference type="GO" id="GO:0015629">
    <property type="term" value="C:actin cytoskeleton"/>
    <property type="evidence" value="ECO:0007669"/>
    <property type="project" value="TreeGrafter"/>
</dbReference>
<keyword evidence="3 4" id="KW-0326">Glycosidase</keyword>
<dbReference type="FunFam" id="3.20.20.80:FF:000067">
    <property type="entry name" value="Glucan 1,3-beta-glucosidase A"/>
    <property type="match status" value="1"/>
</dbReference>
<dbReference type="InterPro" id="IPR001547">
    <property type="entry name" value="Glyco_hydro_5"/>
</dbReference>
<evidence type="ECO:0000313" key="9">
    <source>
        <dbReference type="Proteomes" id="UP001190926"/>
    </source>
</evidence>
<dbReference type="Gene3D" id="2.80.10.50">
    <property type="match status" value="1"/>
</dbReference>
<dbReference type="EMBL" id="SDAM02000044">
    <property type="protein sequence ID" value="KAH6834737.1"/>
    <property type="molecule type" value="Genomic_DNA"/>
</dbReference>
<dbReference type="SUPFAM" id="SSF51445">
    <property type="entry name" value="(Trans)glycosidases"/>
    <property type="match status" value="1"/>
</dbReference>
<feature type="domain" description="DUF7910" evidence="7">
    <location>
        <begin position="53"/>
        <end position="193"/>
    </location>
</feature>
<evidence type="ECO:0000259" key="6">
    <source>
        <dbReference type="Pfam" id="PF00150"/>
    </source>
</evidence>
<dbReference type="PANTHER" id="PTHR10551">
    <property type="entry name" value="FASCIN"/>
    <property type="match status" value="1"/>
</dbReference>
<dbReference type="InterPro" id="IPR010431">
    <property type="entry name" value="Fascin"/>
</dbReference>
<dbReference type="CDD" id="cd00257">
    <property type="entry name" value="beta-trefoil_FSCN-like"/>
    <property type="match status" value="1"/>
</dbReference>
<feature type="domain" description="Glycoside hydrolase family 5" evidence="6">
    <location>
        <begin position="216"/>
        <end position="485"/>
    </location>
</feature>
<reference evidence="8 9" key="1">
    <citation type="journal article" date="2021" name="Nat. Commun.">
        <title>Incipient diploidization of the medicinal plant Perilla within 10,000 years.</title>
        <authorList>
            <person name="Zhang Y."/>
            <person name="Shen Q."/>
            <person name="Leng L."/>
            <person name="Zhang D."/>
            <person name="Chen S."/>
            <person name="Shi Y."/>
            <person name="Ning Z."/>
            <person name="Chen S."/>
        </authorList>
    </citation>
    <scope>NUCLEOTIDE SEQUENCE [LARGE SCALE GENOMIC DNA]</scope>
    <source>
        <strain evidence="9">cv. PC099</strain>
    </source>
</reference>
<dbReference type="GO" id="GO:0016477">
    <property type="term" value="P:cell migration"/>
    <property type="evidence" value="ECO:0007669"/>
    <property type="project" value="TreeGrafter"/>
</dbReference>
<evidence type="ECO:0000256" key="3">
    <source>
        <dbReference type="ARBA" id="ARBA00023295"/>
    </source>
</evidence>
<dbReference type="InterPro" id="IPR008999">
    <property type="entry name" value="Actin-crosslinking"/>
</dbReference>
<dbReference type="GO" id="GO:0005737">
    <property type="term" value="C:cytoplasm"/>
    <property type="evidence" value="ECO:0007669"/>
    <property type="project" value="TreeGrafter"/>
</dbReference>
<evidence type="ECO:0000259" key="7">
    <source>
        <dbReference type="Pfam" id="PF25490"/>
    </source>
</evidence>
<gene>
    <name evidence="8" type="ORF">C2S53_003974</name>
</gene>
<accession>A0AAD4JJ47</accession>
<keyword evidence="9" id="KW-1185">Reference proteome</keyword>
<evidence type="ECO:0000256" key="2">
    <source>
        <dbReference type="ARBA" id="ARBA00022801"/>
    </source>
</evidence>
<evidence type="ECO:0008006" key="10">
    <source>
        <dbReference type="Google" id="ProtNLM"/>
    </source>
</evidence>
<dbReference type="Gene3D" id="3.20.20.80">
    <property type="entry name" value="Glycosidases"/>
    <property type="match status" value="1"/>
</dbReference>
<proteinExistence type="inferred from homology"/>
<dbReference type="InterPro" id="IPR017853">
    <property type="entry name" value="GH"/>
</dbReference>
<dbReference type="InterPro" id="IPR057232">
    <property type="entry name" value="DUF7910"/>
</dbReference>
<comment type="similarity">
    <text evidence="1 4">Belongs to the glycosyl hydrolase 5 (cellulase A) family.</text>
</comment>
<dbReference type="GO" id="GO:0051017">
    <property type="term" value="P:actin filament bundle assembly"/>
    <property type="evidence" value="ECO:0007669"/>
    <property type="project" value="TreeGrafter"/>
</dbReference>
<dbReference type="FunFam" id="2.80.10.50:FF:000056">
    <property type="entry name" value="Glucan 1,3-beta-glucosidase A"/>
    <property type="match status" value="1"/>
</dbReference>
<dbReference type="GO" id="GO:0051015">
    <property type="term" value="F:actin filament binding"/>
    <property type="evidence" value="ECO:0007669"/>
    <property type="project" value="InterPro"/>
</dbReference>
<dbReference type="PANTHER" id="PTHR10551:SF14">
    <property type="entry name" value="CELLULASE CONTAINING PROTEIN, EXPRESSED"/>
    <property type="match status" value="1"/>
</dbReference>
<dbReference type="GO" id="GO:0004553">
    <property type="term" value="F:hydrolase activity, hydrolyzing O-glycosyl compounds"/>
    <property type="evidence" value="ECO:0007669"/>
    <property type="project" value="InterPro"/>
</dbReference>
<evidence type="ECO:0000256" key="1">
    <source>
        <dbReference type="ARBA" id="ARBA00005641"/>
    </source>
</evidence>
<dbReference type="Proteomes" id="UP001190926">
    <property type="component" value="Unassembled WGS sequence"/>
</dbReference>
<dbReference type="Pfam" id="PF25490">
    <property type="entry name" value="DUF7910"/>
    <property type="match status" value="1"/>
</dbReference>
<keyword evidence="2 4" id="KW-0378">Hydrolase</keyword>
<feature type="signal peptide" evidence="5">
    <location>
        <begin position="1"/>
        <end position="18"/>
    </location>
</feature>
<protein>
    <recommendedName>
        <fullName evidence="10">Mannan endo-1,4-beta-mannosidase</fullName>
    </recommendedName>
</protein>
<dbReference type="AlphaFoldDB" id="A0AAD4JJ47"/>
<dbReference type="GO" id="GO:0000272">
    <property type="term" value="P:polysaccharide catabolic process"/>
    <property type="evidence" value="ECO:0007669"/>
    <property type="project" value="InterPro"/>
</dbReference>
<dbReference type="Pfam" id="PF00150">
    <property type="entry name" value="Cellulase"/>
    <property type="match status" value="1"/>
</dbReference>
<evidence type="ECO:0000256" key="5">
    <source>
        <dbReference type="SAM" id="SignalP"/>
    </source>
</evidence>
<evidence type="ECO:0000313" key="8">
    <source>
        <dbReference type="EMBL" id="KAH6834737.1"/>
    </source>
</evidence>
<dbReference type="SUPFAM" id="SSF50405">
    <property type="entry name" value="Actin-crosslinking proteins"/>
    <property type="match status" value="1"/>
</dbReference>